<dbReference type="Proteomes" id="UP000575985">
    <property type="component" value="Unassembled WGS sequence"/>
</dbReference>
<keyword evidence="2" id="KW-1185">Reference proteome</keyword>
<comment type="caution">
    <text evidence="1">The sequence shown here is derived from an EMBL/GenBank/DDBJ whole genome shotgun (WGS) entry which is preliminary data.</text>
</comment>
<gene>
    <name evidence="1" type="ORF">HNR12_004907</name>
</gene>
<protein>
    <submittedName>
        <fullName evidence="1">Uncharacterized protein</fullName>
    </submittedName>
</protein>
<evidence type="ECO:0000313" key="2">
    <source>
        <dbReference type="Proteomes" id="UP000575985"/>
    </source>
</evidence>
<name>A0A853BUH4_9ACTN</name>
<evidence type="ECO:0000313" key="1">
    <source>
        <dbReference type="EMBL" id="NYI98630.1"/>
    </source>
</evidence>
<sequence length="41" mass="4441">MAAAVHFDGYTEARSHFRALLAEAAWPEAGTDTRTGHRVIG</sequence>
<reference evidence="1 2" key="1">
    <citation type="submission" date="2020-07" db="EMBL/GenBank/DDBJ databases">
        <title>Sequencing the genomes of 1000 actinobacteria strains.</title>
        <authorList>
            <person name="Klenk H.-P."/>
        </authorList>
    </citation>
    <scope>NUCLEOTIDE SEQUENCE [LARGE SCALE GENOMIC DNA]</scope>
    <source>
        <strain evidence="1 2">DSM 45927</strain>
    </source>
</reference>
<dbReference type="AlphaFoldDB" id="A0A853BUH4"/>
<dbReference type="EMBL" id="JACCFO010000001">
    <property type="protein sequence ID" value="NYI98630.1"/>
    <property type="molecule type" value="Genomic_DNA"/>
</dbReference>
<proteinExistence type="predicted"/>
<organism evidence="1 2">
    <name type="scientific">Streptomonospora nanhaiensis</name>
    <dbReference type="NCBI Taxonomy" id="1323731"/>
    <lineage>
        <taxon>Bacteria</taxon>
        <taxon>Bacillati</taxon>
        <taxon>Actinomycetota</taxon>
        <taxon>Actinomycetes</taxon>
        <taxon>Streptosporangiales</taxon>
        <taxon>Nocardiopsidaceae</taxon>
        <taxon>Streptomonospora</taxon>
    </lineage>
</organism>
<accession>A0A853BUH4</accession>